<keyword evidence="11" id="KW-1185">Reference proteome</keyword>
<dbReference type="Proteomes" id="UP000549394">
    <property type="component" value="Unassembled WGS sequence"/>
</dbReference>
<feature type="region of interest" description="Disordered" evidence="8">
    <location>
        <begin position="28"/>
        <end position="159"/>
    </location>
</feature>
<dbReference type="EMBL" id="CAJFCJ010000019">
    <property type="protein sequence ID" value="CAD5123212.1"/>
    <property type="molecule type" value="Genomic_DNA"/>
</dbReference>
<dbReference type="PANTHER" id="PTHR13815:SF7">
    <property type="entry name" value="GOLGIN SUBFAMILY A MEMBER 5"/>
    <property type="match status" value="1"/>
</dbReference>
<organism evidence="10 11">
    <name type="scientific">Dimorphilus gyrociliatus</name>
    <dbReference type="NCBI Taxonomy" id="2664684"/>
    <lineage>
        <taxon>Eukaryota</taxon>
        <taxon>Metazoa</taxon>
        <taxon>Spiralia</taxon>
        <taxon>Lophotrochozoa</taxon>
        <taxon>Annelida</taxon>
        <taxon>Polychaeta</taxon>
        <taxon>Polychaeta incertae sedis</taxon>
        <taxon>Dinophilidae</taxon>
        <taxon>Dimorphilus</taxon>
    </lineage>
</organism>
<accession>A0A7I8W3S3</accession>
<comment type="subcellular location">
    <subcellularLocation>
        <location evidence="1">Golgi apparatus membrane</location>
        <topology evidence="1">Single-pass type IV membrane protein</topology>
    </subcellularLocation>
</comment>
<dbReference type="PANTHER" id="PTHR13815">
    <property type="entry name" value="GOLGIN-84"/>
    <property type="match status" value="1"/>
</dbReference>
<keyword evidence="5 7" id="KW-0175">Coiled coil</keyword>
<evidence type="ECO:0000256" key="1">
    <source>
        <dbReference type="ARBA" id="ARBA00004409"/>
    </source>
</evidence>
<dbReference type="InterPro" id="IPR019177">
    <property type="entry name" value="Golgin_subfamily_A_member_5"/>
</dbReference>
<keyword evidence="3 9" id="KW-1133">Transmembrane helix</keyword>
<evidence type="ECO:0000256" key="8">
    <source>
        <dbReference type="SAM" id="MobiDB-lite"/>
    </source>
</evidence>
<evidence type="ECO:0000256" key="4">
    <source>
        <dbReference type="ARBA" id="ARBA00023034"/>
    </source>
</evidence>
<feature type="compositionally biased region" description="Low complexity" evidence="8">
    <location>
        <begin position="89"/>
        <end position="101"/>
    </location>
</feature>
<dbReference type="GO" id="GO:0007030">
    <property type="term" value="P:Golgi organization"/>
    <property type="evidence" value="ECO:0007669"/>
    <property type="project" value="InterPro"/>
</dbReference>
<feature type="coiled-coil region" evidence="7">
    <location>
        <begin position="556"/>
        <end position="583"/>
    </location>
</feature>
<keyword evidence="2 9" id="KW-0812">Transmembrane</keyword>
<feature type="compositionally biased region" description="Polar residues" evidence="8">
    <location>
        <begin position="28"/>
        <end position="88"/>
    </location>
</feature>
<gene>
    <name evidence="10" type="ORF">DGYR_LOCUS10912</name>
</gene>
<dbReference type="Pfam" id="PF09787">
    <property type="entry name" value="Golgin_A5"/>
    <property type="match status" value="1"/>
</dbReference>
<dbReference type="GO" id="GO:0000139">
    <property type="term" value="C:Golgi membrane"/>
    <property type="evidence" value="ECO:0007669"/>
    <property type="project" value="UniProtKB-SubCell"/>
</dbReference>
<keyword evidence="6 9" id="KW-0472">Membrane</keyword>
<evidence type="ECO:0000256" key="5">
    <source>
        <dbReference type="ARBA" id="ARBA00023054"/>
    </source>
</evidence>
<feature type="compositionally biased region" description="Low complexity" evidence="8">
    <location>
        <begin position="128"/>
        <end position="150"/>
    </location>
</feature>
<dbReference type="GO" id="GO:0000301">
    <property type="term" value="P:retrograde transport, vesicle recycling within Golgi"/>
    <property type="evidence" value="ECO:0007669"/>
    <property type="project" value="TreeGrafter"/>
</dbReference>
<reference evidence="10 11" key="1">
    <citation type="submission" date="2020-08" db="EMBL/GenBank/DDBJ databases">
        <authorList>
            <person name="Hejnol A."/>
        </authorList>
    </citation>
    <scope>NUCLEOTIDE SEQUENCE [LARGE SCALE GENOMIC DNA]</scope>
</reference>
<feature type="coiled-coil region" evidence="7">
    <location>
        <begin position="263"/>
        <end position="524"/>
    </location>
</feature>
<evidence type="ECO:0000256" key="6">
    <source>
        <dbReference type="ARBA" id="ARBA00023136"/>
    </source>
</evidence>
<dbReference type="AlphaFoldDB" id="A0A7I8W3S3"/>
<feature type="coiled-coil region" evidence="7">
    <location>
        <begin position="179"/>
        <end position="227"/>
    </location>
</feature>
<feature type="transmembrane region" description="Helical" evidence="9">
    <location>
        <begin position="646"/>
        <end position="666"/>
    </location>
</feature>
<keyword evidence="4" id="KW-0333">Golgi apparatus</keyword>
<evidence type="ECO:0000256" key="7">
    <source>
        <dbReference type="SAM" id="Coils"/>
    </source>
</evidence>
<protein>
    <submittedName>
        <fullName evidence="10">DgyrCDS11573</fullName>
    </submittedName>
</protein>
<evidence type="ECO:0000313" key="10">
    <source>
        <dbReference type="EMBL" id="CAD5123212.1"/>
    </source>
</evidence>
<dbReference type="OrthoDB" id="6285771at2759"/>
<sequence>MSWLKEFAAKTEHLLNNLDQAAGQMITTTGSPTQQVGEENTNQSFHESTTVSSNIIQERSAPMPTSVSVPANMNKMNGRSSSPYLNQMSRSSYASSQSNGSSKRKDKDEELFEFLNSGDDKKTKHSRQSSCSSTTSALSSKSSRTNTTTNEAPCSETPIKSSEEVIPIVTGEEKADQQTHQFELENKLLKNEISSLNNEMNSLVKRVKTAEEESKKLQSQINQKNYEISKIDQALRDLRSKETDFNEALNAKDSQLAVLRVRLEENDKALMSKKEIIEELQGEKSRILQDHTSVSGVQSQALESVKDRLEEVQRTTDREKNEFQKKEREYTDLIAKLEDQHQSISGALATAQRRLTEEQTQKSDAVSQLKNFKVSLDNAKRELTEYKEKATRILQSKERLIESLKSGDGGESDIAASEIRELTEEKEFLREELQHTRATIETLRTELQDTEVQFATDIEDVNENLSHCREELESEKRKCRELEHESSRQKQQLDLAGEELIKQKASLQTKLKEKENEVEKLRSQLLSRPAPNSNEAELENRLHALTESLIHKQTMVEALSTEKNSLSLQFERLEYQYKELQASNIRSHATINIMEDEDVRQRTPMFMRESPADGDVTRRVKRAANNIDRFSIRLGVFLRRYPIARVFVIIYMILLHLWVMVVLLTYQPEVHGKEFNGKLPAAHPPSDG</sequence>
<evidence type="ECO:0000313" key="11">
    <source>
        <dbReference type="Proteomes" id="UP000549394"/>
    </source>
</evidence>
<dbReference type="GO" id="GO:0031985">
    <property type="term" value="C:Golgi cisterna"/>
    <property type="evidence" value="ECO:0007669"/>
    <property type="project" value="TreeGrafter"/>
</dbReference>
<evidence type="ECO:0000256" key="3">
    <source>
        <dbReference type="ARBA" id="ARBA00022989"/>
    </source>
</evidence>
<evidence type="ECO:0000256" key="9">
    <source>
        <dbReference type="SAM" id="Phobius"/>
    </source>
</evidence>
<evidence type="ECO:0000256" key="2">
    <source>
        <dbReference type="ARBA" id="ARBA00022692"/>
    </source>
</evidence>
<dbReference type="Gene3D" id="1.10.287.1490">
    <property type="match status" value="1"/>
</dbReference>
<comment type="caution">
    <text evidence="10">The sequence shown here is derived from an EMBL/GenBank/DDBJ whole genome shotgun (WGS) entry which is preliminary data.</text>
</comment>
<proteinExistence type="predicted"/>
<name>A0A7I8W3S3_9ANNE</name>